<dbReference type="InterPro" id="IPR011604">
    <property type="entry name" value="PDDEXK-like_dom_sf"/>
</dbReference>
<name>A0A2S0MSQ7_9RHOB</name>
<dbReference type="InterPro" id="IPR027417">
    <property type="entry name" value="P-loop_NTPase"/>
</dbReference>
<dbReference type="SUPFAM" id="SSF52540">
    <property type="entry name" value="P-loop containing nucleoside triphosphate hydrolases"/>
    <property type="match status" value="1"/>
</dbReference>
<gene>
    <name evidence="2" type="primary">addB</name>
    <name evidence="2" type="ORF">C6Y53_14430</name>
</gene>
<evidence type="ECO:0000313" key="3">
    <source>
        <dbReference type="Proteomes" id="UP000237655"/>
    </source>
</evidence>
<dbReference type="InterPro" id="IPR014153">
    <property type="entry name" value="Ds_break_AddB"/>
</dbReference>
<reference evidence="3" key="1">
    <citation type="submission" date="2018-03" db="EMBL/GenBank/DDBJ databases">
        <title>Genomic analysis of the strain SH-1 isolated from shrimp intestine.</title>
        <authorList>
            <person name="Kim Y.-S."/>
            <person name="Kim S.-E."/>
            <person name="Kim K.-H."/>
        </authorList>
    </citation>
    <scope>NUCLEOTIDE SEQUENCE [LARGE SCALE GENOMIC DNA]</scope>
    <source>
        <strain evidence="3">SH-1</strain>
    </source>
</reference>
<dbReference type="RefSeq" id="WP_106473082.1">
    <property type="nucleotide sequence ID" value="NZ_CP027665.1"/>
</dbReference>
<organism evidence="2 3">
    <name type="scientific">Pukyongiella litopenaei</name>
    <dbReference type="NCBI Taxonomy" id="2605946"/>
    <lineage>
        <taxon>Bacteria</taxon>
        <taxon>Pseudomonadati</taxon>
        <taxon>Pseudomonadota</taxon>
        <taxon>Alphaproteobacteria</taxon>
        <taxon>Rhodobacterales</taxon>
        <taxon>Paracoccaceae</taxon>
        <taxon>Pukyongiella</taxon>
    </lineage>
</organism>
<dbReference type="NCBIfam" id="TIGR02786">
    <property type="entry name" value="addB_alphas"/>
    <property type="match status" value="1"/>
</dbReference>
<dbReference type="InterPro" id="IPR038726">
    <property type="entry name" value="PDDEXK_AddAB-type"/>
</dbReference>
<dbReference type="Pfam" id="PF12705">
    <property type="entry name" value="PDDEXK_1"/>
    <property type="match status" value="1"/>
</dbReference>
<proteinExistence type="predicted"/>
<feature type="domain" description="PD-(D/E)XK endonuclease-like" evidence="1">
    <location>
        <begin position="710"/>
        <end position="939"/>
    </location>
</feature>
<sequence>MFETDPAPRLFAVPPGVDFPRALIDGLLARLDGAPPEALARVVLIVNTRRMARRLRMLFDAGPARLLPRLCDVTDPEAVFGATGLPPARPSLQRRLELAQLIARLLEAQPDLAAQSSRFDLADSLAALMDEMQGEGVRAEAIRALDVSDLSGHWDRVQAFFDIAERFTGAGADSPDPAARQRQVVETLVDRWRDDPPAHPVILAGSTGSRGTTQLLMQAVARLPQGAVVLPGFDFEMPDEVWDGMGDALLAEDHPQYRFRALTAALGMAPRDIRRWHDAAPPSAERNRLVSLALRPAPVTDAWLSEGPRLDGIGAATAGLTLLEAPSPRTEALAIAARLREAAETGRRAALITPDRMLTRQVAAALDRWRIEPDDSAGLPLQLSPPGRFLRQVADLFRQRLTADRLLALLKHPLCHSGAGRGDHLRHTRDLELHLRRKGVPYPDTASLRSFAAKYPDAVLAAWIDWLDRCLCGLADDGIHPLADWTARLCSVAEAVAGGSAGDGSGGLWDRNAGQAARAVLDDLGAAAGHGGDMRAGDFADLLGNLLAGGEVRDRDAPHPDIMIWGTMEARVMGADLLILGGLNEGSWPEAPPPDPWLNRAMRHRAGLLLPERRIGLSAHDFEQAVAAPEVWLTRAKRSEDAETVPSRWLNRLTNLLDGLPDAGGRAALAAMRERGAIWLRHADRLDAAPRIAAAPRPSPRPPVAARPRRLSVTEIKTLIRDPYAIYARHVLKLTPLDPLTDAPDARLRGIVVHDVLDRFVRATLDDPALLSRETFLQLCHDGLEQNVPWAATRRLWLARLERIAGAFVRDETGRQAIARPTGFETDGRLELSAPAFTLTGRADRIDRDDRGALWIYDYKTGQVPSEKQQVQFDKQLLLCALIAEDGGYDGFAPAHVAGASFVGLSGKGAIRHAPLDEEPVAGIRADFTRLIARYLDPEQGYTSRRMLFSDKDRGSYDHLARFGEWDRAVDATPEDLT</sequence>
<dbReference type="Proteomes" id="UP000237655">
    <property type="component" value="Chromosome"/>
</dbReference>
<evidence type="ECO:0000259" key="1">
    <source>
        <dbReference type="Pfam" id="PF12705"/>
    </source>
</evidence>
<accession>A0A2S0MSQ7</accession>
<dbReference type="Gene3D" id="3.90.320.10">
    <property type="match status" value="1"/>
</dbReference>
<evidence type="ECO:0000313" key="2">
    <source>
        <dbReference type="EMBL" id="AVO38771.1"/>
    </source>
</evidence>
<keyword evidence="3" id="KW-1185">Reference proteome</keyword>
<dbReference type="KEGG" id="thas:C6Y53_14430"/>
<dbReference type="AlphaFoldDB" id="A0A2S0MSQ7"/>
<dbReference type="EMBL" id="CP027665">
    <property type="protein sequence ID" value="AVO38771.1"/>
    <property type="molecule type" value="Genomic_DNA"/>
</dbReference>
<protein>
    <submittedName>
        <fullName evidence="2">Double-strand break repair protein AddB</fullName>
    </submittedName>
</protein>